<accession>A0ABW3FEX1</accession>
<evidence type="ECO:0000313" key="2">
    <source>
        <dbReference type="Proteomes" id="UP001597101"/>
    </source>
</evidence>
<proteinExistence type="predicted"/>
<organism evidence="1 2">
    <name type="scientific">Pseudahrensia aquimaris</name>
    <dbReference type="NCBI Taxonomy" id="744461"/>
    <lineage>
        <taxon>Bacteria</taxon>
        <taxon>Pseudomonadati</taxon>
        <taxon>Pseudomonadota</taxon>
        <taxon>Alphaproteobacteria</taxon>
        <taxon>Hyphomicrobiales</taxon>
        <taxon>Ahrensiaceae</taxon>
        <taxon>Pseudahrensia</taxon>
    </lineage>
</organism>
<reference evidence="2" key="1">
    <citation type="journal article" date="2019" name="Int. J. Syst. Evol. Microbiol.">
        <title>The Global Catalogue of Microorganisms (GCM) 10K type strain sequencing project: providing services to taxonomists for standard genome sequencing and annotation.</title>
        <authorList>
            <consortium name="The Broad Institute Genomics Platform"/>
            <consortium name="The Broad Institute Genome Sequencing Center for Infectious Disease"/>
            <person name="Wu L."/>
            <person name="Ma J."/>
        </authorList>
    </citation>
    <scope>NUCLEOTIDE SEQUENCE [LARGE SCALE GENOMIC DNA]</scope>
    <source>
        <strain evidence="2">CCUG 60023</strain>
    </source>
</reference>
<sequence>MAVITSYSELDHPTDSLNPTITTIVTASASEFAWLTPLGLIFP</sequence>
<protein>
    <submittedName>
        <fullName evidence="1">Uncharacterized protein</fullName>
    </submittedName>
</protein>
<dbReference type="EMBL" id="JBHTJV010000002">
    <property type="protein sequence ID" value="MFD0914952.1"/>
    <property type="molecule type" value="Genomic_DNA"/>
</dbReference>
<gene>
    <name evidence="1" type="ORF">ACFQ14_00870</name>
</gene>
<comment type="caution">
    <text evidence="1">The sequence shown here is derived from an EMBL/GenBank/DDBJ whole genome shotgun (WGS) entry which is preliminary data.</text>
</comment>
<keyword evidence="2" id="KW-1185">Reference proteome</keyword>
<evidence type="ECO:0000313" key="1">
    <source>
        <dbReference type="EMBL" id="MFD0914952.1"/>
    </source>
</evidence>
<dbReference type="RefSeq" id="WP_377210806.1">
    <property type="nucleotide sequence ID" value="NZ_JBHTJV010000002.1"/>
</dbReference>
<name>A0ABW3FEX1_9HYPH</name>
<dbReference type="Proteomes" id="UP001597101">
    <property type="component" value="Unassembled WGS sequence"/>
</dbReference>